<dbReference type="CDD" id="cd04047">
    <property type="entry name" value="C2B_Copine"/>
    <property type="match status" value="1"/>
</dbReference>
<dbReference type="PANTHER" id="PTHR10857:SF106">
    <property type="entry name" value="C2 DOMAIN-CONTAINING PROTEIN"/>
    <property type="match status" value="1"/>
</dbReference>
<dbReference type="SUPFAM" id="SSF49562">
    <property type="entry name" value="C2 domain (Calcium/lipid-binding domain, CaLB)"/>
    <property type="match status" value="2"/>
</dbReference>
<accession>A0AAD9G285</accession>
<evidence type="ECO:0000256" key="1">
    <source>
        <dbReference type="ARBA" id="ARBA00009048"/>
    </source>
</evidence>
<dbReference type="InterPro" id="IPR035892">
    <property type="entry name" value="C2_domain_sf"/>
</dbReference>
<dbReference type="EMBL" id="JASMQC010000038">
    <property type="protein sequence ID" value="KAK1930649.1"/>
    <property type="molecule type" value="Genomic_DNA"/>
</dbReference>
<dbReference type="InterPro" id="IPR002035">
    <property type="entry name" value="VWF_A"/>
</dbReference>
<protein>
    <submittedName>
        <fullName evidence="5">Copine-1</fullName>
    </submittedName>
</protein>
<dbReference type="SUPFAM" id="SSF53300">
    <property type="entry name" value="vWA-like"/>
    <property type="match status" value="1"/>
</dbReference>
<dbReference type="PROSITE" id="PS50004">
    <property type="entry name" value="C2"/>
    <property type="match status" value="2"/>
</dbReference>
<dbReference type="Pfam" id="PF00168">
    <property type="entry name" value="C2"/>
    <property type="match status" value="2"/>
</dbReference>
<gene>
    <name evidence="5" type="ORF">P3T76_013970</name>
</gene>
<dbReference type="FunFam" id="2.60.40.150:FF:000349">
    <property type="entry name" value="Copine family protein"/>
    <property type="match status" value="1"/>
</dbReference>
<evidence type="ECO:0000256" key="2">
    <source>
        <dbReference type="ARBA" id="ARBA00022737"/>
    </source>
</evidence>
<dbReference type="InterPro" id="IPR000008">
    <property type="entry name" value="C2_dom"/>
</dbReference>
<dbReference type="Gene3D" id="2.60.40.150">
    <property type="entry name" value="C2 domain"/>
    <property type="match status" value="2"/>
</dbReference>
<proteinExistence type="inferred from homology"/>
<dbReference type="Pfam" id="PF07002">
    <property type="entry name" value="Copine"/>
    <property type="match status" value="1"/>
</dbReference>
<keyword evidence="2" id="KW-0677">Repeat</keyword>
<dbReference type="PANTHER" id="PTHR10857">
    <property type="entry name" value="COPINE"/>
    <property type="match status" value="1"/>
</dbReference>
<dbReference type="InterPro" id="IPR037768">
    <property type="entry name" value="C2B_Copine"/>
</dbReference>
<dbReference type="InterPro" id="IPR010734">
    <property type="entry name" value="Copine_C"/>
</dbReference>
<dbReference type="GO" id="GO:0005886">
    <property type="term" value="C:plasma membrane"/>
    <property type="evidence" value="ECO:0007669"/>
    <property type="project" value="TreeGrafter"/>
</dbReference>
<evidence type="ECO:0000313" key="6">
    <source>
        <dbReference type="Proteomes" id="UP001259832"/>
    </source>
</evidence>
<feature type="domain" description="C2" evidence="4">
    <location>
        <begin position="158"/>
        <end position="283"/>
    </location>
</feature>
<evidence type="ECO:0000313" key="5">
    <source>
        <dbReference type="EMBL" id="KAK1930649.1"/>
    </source>
</evidence>
<keyword evidence="6" id="KW-1185">Reference proteome</keyword>
<dbReference type="GO" id="GO:0005544">
    <property type="term" value="F:calcium-dependent phospholipid binding"/>
    <property type="evidence" value="ECO:0007669"/>
    <property type="project" value="InterPro"/>
</dbReference>
<evidence type="ECO:0000259" key="4">
    <source>
        <dbReference type="PROSITE" id="PS50004"/>
    </source>
</evidence>
<dbReference type="SMART" id="SM00327">
    <property type="entry name" value="VWA"/>
    <property type="match status" value="1"/>
</dbReference>
<feature type="compositionally biased region" description="Low complexity" evidence="3">
    <location>
        <begin position="587"/>
        <end position="603"/>
    </location>
</feature>
<dbReference type="InterPro" id="IPR045052">
    <property type="entry name" value="Copine"/>
</dbReference>
<reference evidence="5" key="1">
    <citation type="submission" date="2023-08" db="EMBL/GenBank/DDBJ databases">
        <title>Reference Genome Resource for the Citrus Pathogen Phytophthora citrophthora.</title>
        <authorList>
            <person name="Moller H."/>
            <person name="Coetzee B."/>
            <person name="Rose L.J."/>
            <person name="Van Niekerk J.M."/>
        </authorList>
    </citation>
    <scope>NUCLEOTIDE SEQUENCE</scope>
    <source>
        <strain evidence="5">STE-U-9442</strain>
    </source>
</reference>
<dbReference type="CDD" id="cd04048">
    <property type="entry name" value="C2A_Copine"/>
    <property type="match status" value="1"/>
</dbReference>
<dbReference type="AlphaFoldDB" id="A0AAD9G285"/>
<dbReference type="InterPro" id="IPR036465">
    <property type="entry name" value="vWFA_dom_sf"/>
</dbReference>
<feature type="region of interest" description="Disordered" evidence="3">
    <location>
        <begin position="566"/>
        <end position="611"/>
    </location>
</feature>
<name>A0AAD9G285_9STRA</name>
<sequence>MTSHQVPFLNRTSRSQQVAQLPATMYATAPLGGVRPPTSTVELSLSAKDLKDRDIISKSDPFAVLYVKSGSGWTQLGKTEAKKDDLNPKWGKLFLVEYHFESVQQLKVEVYDQDSSSPDKLKDQDHIGGAEFALGQLMGAPGQSGSFLLTRGKHSSKHQGSLQVKAEEAKASSEAVRLRFSATALANMDGMFSKSDPFLIISRLREDGSSWTQVHRTETIDNNLNPNWRRFELPLQQLCNGDYKRPLTLQVFDEDRGGKSELIGHVQTTLEEIQTKRGTNFVLHNEALQKKKGKKYTNAGLLVVAEAEIYREHTFIDYLRGGLEMNLIIGIDYTASNGPPNDPRSLHFIDPRGPNQYQHAVSATVSILQEYDADKQFPVYGFGGIPPGAYDVDHCFPLNLNPSNPEVAGSQGVLQLYTASLGHIRLHGPTFFAPLINQSMRIANQLGDPRKQKYFVLLIITDGAIMDMQGTIDALVEASHTSPLSIVIIGVGPADFSSMVALDGDGGRLRASNGRVSARDIVQFVPYNRFVGYPDALTRETLAEIPHQLCQYMKVRGLVPNPALPPTFHMFSEPTGSSPSAPPAAASPPEQQQNPAQAMQGPPGHQATAKFPCKDNIQHNKAIRVMLHHNKDTLAKLHHNKAIRVNLHRKDTLAKLHHNKAIQVNPRRNKDTLAKLHHNKAIRVNPRRNKDTLAKLHHNKAIRVNLHRKDTNKAINRSLDIPDRDPPKGTLEQPLVIQATVADCI</sequence>
<comment type="similarity">
    <text evidence="1">Belongs to the copine family.</text>
</comment>
<feature type="domain" description="C2" evidence="4">
    <location>
        <begin position="20"/>
        <end position="147"/>
    </location>
</feature>
<evidence type="ECO:0000256" key="3">
    <source>
        <dbReference type="SAM" id="MobiDB-lite"/>
    </source>
</evidence>
<dbReference type="SMART" id="SM00239">
    <property type="entry name" value="C2"/>
    <property type="match status" value="2"/>
</dbReference>
<comment type="caution">
    <text evidence="5">The sequence shown here is derived from an EMBL/GenBank/DDBJ whole genome shotgun (WGS) entry which is preliminary data.</text>
</comment>
<organism evidence="5 6">
    <name type="scientific">Phytophthora citrophthora</name>
    <dbReference type="NCBI Taxonomy" id="4793"/>
    <lineage>
        <taxon>Eukaryota</taxon>
        <taxon>Sar</taxon>
        <taxon>Stramenopiles</taxon>
        <taxon>Oomycota</taxon>
        <taxon>Peronosporomycetes</taxon>
        <taxon>Peronosporales</taxon>
        <taxon>Peronosporaceae</taxon>
        <taxon>Phytophthora</taxon>
    </lineage>
</organism>
<dbReference type="Proteomes" id="UP001259832">
    <property type="component" value="Unassembled WGS sequence"/>
</dbReference>
<dbReference type="GO" id="GO:0071277">
    <property type="term" value="P:cellular response to calcium ion"/>
    <property type="evidence" value="ECO:0007669"/>
    <property type="project" value="TreeGrafter"/>
</dbReference>